<organism evidence="2 3">
    <name type="scientific">Gnomoniopsis smithogilvyi</name>
    <dbReference type="NCBI Taxonomy" id="1191159"/>
    <lineage>
        <taxon>Eukaryota</taxon>
        <taxon>Fungi</taxon>
        <taxon>Dikarya</taxon>
        <taxon>Ascomycota</taxon>
        <taxon>Pezizomycotina</taxon>
        <taxon>Sordariomycetes</taxon>
        <taxon>Sordariomycetidae</taxon>
        <taxon>Diaporthales</taxon>
        <taxon>Gnomoniaceae</taxon>
        <taxon>Gnomoniopsis</taxon>
    </lineage>
</organism>
<evidence type="ECO:0000313" key="3">
    <source>
        <dbReference type="Proteomes" id="UP001140453"/>
    </source>
</evidence>
<sequence>MMKPIVGVMVLSIMALATVPTPLPSFTNTSSPLFGTHTSNVIEPIVQRQVGTNAFGSSCSDEGEWFCMANSFQRCASGEWSVVQSCAPGTQCEPLGITHNASQPAFGIYDGNSNGGTTMTDPSTTNFGIEPVTKTTTIDVMLHLDQNRYFYYKLEIKLTRQLAFAEYKNVEGLEVVSVDESI</sequence>
<reference evidence="2" key="1">
    <citation type="submission" date="2022-10" db="EMBL/GenBank/DDBJ databases">
        <title>Tapping the CABI collections for fungal endophytes: first genome assemblies for Collariella, Neodidymelliopsis, Ascochyta clinopodiicola, Didymella pomorum, Didymosphaeria variabile, Neocosmospora piperis and Neocucurbitaria cava.</title>
        <authorList>
            <person name="Hill R."/>
        </authorList>
    </citation>
    <scope>NUCLEOTIDE SEQUENCE</scope>
    <source>
        <strain evidence="2">IMI 355082</strain>
    </source>
</reference>
<gene>
    <name evidence="2" type="ORF">N0V93_004226</name>
</gene>
<dbReference type="Proteomes" id="UP001140453">
    <property type="component" value="Unassembled WGS sequence"/>
</dbReference>
<keyword evidence="3" id="KW-1185">Reference proteome</keyword>
<protein>
    <submittedName>
        <fullName evidence="2">Uncharacterized protein</fullName>
    </submittedName>
</protein>
<feature type="signal peptide" evidence="1">
    <location>
        <begin position="1"/>
        <end position="17"/>
    </location>
</feature>
<name>A0A9W8YUD6_9PEZI</name>
<dbReference type="EMBL" id="JAPEVB010000003">
    <property type="protein sequence ID" value="KAJ4390629.1"/>
    <property type="molecule type" value="Genomic_DNA"/>
</dbReference>
<accession>A0A9W8YUD6</accession>
<feature type="chain" id="PRO_5040752549" evidence="1">
    <location>
        <begin position="18"/>
        <end position="182"/>
    </location>
</feature>
<proteinExistence type="predicted"/>
<evidence type="ECO:0000256" key="1">
    <source>
        <dbReference type="SAM" id="SignalP"/>
    </source>
</evidence>
<dbReference type="AlphaFoldDB" id="A0A9W8YUD6"/>
<keyword evidence="1" id="KW-0732">Signal</keyword>
<comment type="caution">
    <text evidence="2">The sequence shown here is derived from an EMBL/GenBank/DDBJ whole genome shotgun (WGS) entry which is preliminary data.</text>
</comment>
<evidence type="ECO:0000313" key="2">
    <source>
        <dbReference type="EMBL" id="KAJ4390629.1"/>
    </source>
</evidence>
<dbReference type="OrthoDB" id="2342176at2759"/>